<proteinExistence type="predicted"/>
<protein>
    <submittedName>
        <fullName evidence="3">Uncharacterized protein</fullName>
    </submittedName>
</protein>
<feature type="region of interest" description="Disordered" evidence="1">
    <location>
        <begin position="254"/>
        <end position="302"/>
    </location>
</feature>
<feature type="compositionally biased region" description="Polar residues" evidence="1">
    <location>
        <begin position="291"/>
        <end position="302"/>
    </location>
</feature>
<feature type="transmembrane region" description="Helical" evidence="2">
    <location>
        <begin position="70"/>
        <end position="92"/>
    </location>
</feature>
<gene>
    <name evidence="3" type="ORF">EV420DRAFT_971793</name>
</gene>
<sequence>MLRDVIFESYVDQRLHHDLHPAFASQWRYTMVYLYPRPLIVSDFLLTTAFRSTLYYLSTSNSTHPFTSRYMLLRLTISFCFYFATSTGGGFLPDGLQGGDISAGISLDLPLPVPLGNTNSPTPTLPSAGSTSSGTNLTLSLTSIIGNNTSVSTNSTFTSESTSSFPPSSSWSADTTSQTTSQTTGSAITTGGALPTTTSPTSQSTSLPIIGATVGSFVFILLLLCALIYTLHRRQHRRKHPFVFHRDMMVRQEHSESNLPLTPAVKDSENTGDAEKHALYGSTDKEDPAPSGNTYRSADTAT</sequence>
<keyword evidence="2" id="KW-0472">Membrane</keyword>
<evidence type="ECO:0000313" key="4">
    <source>
        <dbReference type="Proteomes" id="UP001175211"/>
    </source>
</evidence>
<dbReference type="AlphaFoldDB" id="A0AA39JMD6"/>
<keyword evidence="2" id="KW-0812">Transmembrane</keyword>
<dbReference type="RefSeq" id="XP_060325454.1">
    <property type="nucleotide sequence ID" value="XM_060484212.1"/>
</dbReference>
<organism evidence="3 4">
    <name type="scientific">Armillaria tabescens</name>
    <name type="common">Ringless honey mushroom</name>
    <name type="synonym">Agaricus tabescens</name>
    <dbReference type="NCBI Taxonomy" id="1929756"/>
    <lineage>
        <taxon>Eukaryota</taxon>
        <taxon>Fungi</taxon>
        <taxon>Dikarya</taxon>
        <taxon>Basidiomycota</taxon>
        <taxon>Agaricomycotina</taxon>
        <taxon>Agaricomycetes</taxon>
        <taxon>Agaricomycetidae</taxon>
        <taxon>Agaricales</taxon>
        <taxon>Marasmiineae</taxon>
        <taxon>Physalacriaceae</taxon>
        <taxon>Desarmillaria</taxon>
    </lineage>
</organism>
<keyword evidence="2" id="KW-1133">Transmembrane helix</keyword>
<name>A0AA39JMD6_ARMTA</name>
<feature type="transmembrane region" description="Helical" evidence="2">
    <location>
        <begin position="209"/>
        <end position="231"/>
    </location>
</feature>
<comment type="caution">
    <text evidence="3">The sequence shown here is derived from an EMBL/GenBank/DDBJ whole genome shotgun (WGS) entry which is preliminary data.</text>
</comment>
<dbReference type="Proteomes" id="UP001175211">
    <property type="component" value="Unassembled WGS sequence"/>
</dbReference>
<evidence type="ECO:0000256" key="1">
    <source>
        <dbReference type="SAM" id="MobiDB-lite"/>
    </source>
</evidence>
<dbReference type="CDD" id="cd12087">
    <property type="entry name" value="TM_EGFR-like"/>
    <property type="match status" value="1"/>
</dbReference>
<evidence type="ECO:0000313" key="3">
    <source>
        <dbReference type="EMBL" id="KAK0445313.1"/>
    </source>
</evidence>
<reference evidence="3" key="1">
    <citation type="submission" date="2023-06" db="EMBL/GenBank/DDBJ databases">
        <authorList>
            <consortium name="Lawrence Berkeley National Laboratory"/>
            <person name="Ahrendt S."/>
            <person name="Sahu N."/>
            <person name="Indic B."/>
            <person name="Wong-Bajracharya J."/>
            <person name="Merenyi Z."/>
            <person name="Ke H.-M."/>
            <person name="Monk M."/>
            <person name="Kocsube S."/>
            <person name="Drula E."/>
            <person name="Lipzen A."/>
            <person name="Balint B."/>
            <person name="Henrissat B."/>
            <person name="Andreopoulos B."/>
            <person name="Martin F.M."/>
            <person name="Harder C.B."/>
            <person name="Rigling D."/>
            <person name="Ford K.L."/>
            <person name="Foster G.D."/>
            <person name="Pangilinan J."/>
            <person name="Papanicolaou A."/>
            <person name="Barry K."/>
            <person name="LaButti K."/>
            <person name="Viragh M."/>
            <person name="Koriabine M."/>
            <person name="Yan M."/>
            <person name="Riley R."/>
            <person name="Champramary S."/>
            <person name="Plett K.L."/>
            <person name="Tsai I.J."/>
            <person name="Slot J."/>
            <person name="Sipos G."/>
            <person name="Plett J."/>
            <person name="Nagy L.G."/>
            <person name="Grigoriev I.V."/>
        </authorList>
    </citation>
    <scope>NUCLEOTIDE SEQUENCE</scope>
    <source>
        <strain evidence="3">CCBAS 213</strain>
    </source>
</reference>
<feature type="compositionally biased region" description="Basic and acidic residues" evidence="1">
    <location>
        <begin position="266"/>
        <end position="288"/>
    </location>
</feature>
<dbReference type="EMBL" id="JAUEPS010000050">
    <property type="protein sequence ID" value="KAK0445313.1"/>
    <property type="molecule type" value="Genomic_DNA"/>
</dbReference>
<feature type="region of interest" description="Disordered" evidence="1">
    <location>
        <begin position="156"/>
        <end position="204"/>
    </location>
</feature>
<dbReference type="GeneID" id="85367760"/>
<evidence type="ECO:0000256" key="2">
    <source>
        <dbReference type="SAM" id="Phobius"/>
    </source>
</evidence>
<keyword evidence="4" id="KW-1185">Reference proteome</keyword>
<accession>A0AA39JMD6</accession>